<dbReference type="SMART" id="SM00822">
    <property type="entry name" value="PKS_KR"/>
    <property type="match status" value="1"/>
</dbReference>
<evidence type="ECO:0000313" key="5">
    <source>
        <dbReference type="EMBL" id="MCP2330611.1"/>
    </source>
</evidence>
<evidence type="ECO:0000313" key="6">
    <source>
        <dbReference type="Proteomes" id="UP000791080"/>
    </source>
</evidence>
<dbReference type="InterPro" id="IPR009081">
    <property type="entry name" value="PP-bd_ACP"/>
</dbReference>
<dbReference type="SMART" id="SM01294">
    <property type="entry name" value="PKS_PP_betabranch"/>
    <property type="match status" value="1"/>
</dbReference>
<dbReference type="Proteomes" id="UP000791080">
    <property type="component" value="Unassembled WGS sequence"/>
</dbReference>
<dbReference type="EMBL" id="AUBJ02000001">
    <property type="protein sequence ID" value="MCP2330611.1"/>
    <property type="molecule type" value="Genomic_DNA"/>
</dbReference>
<evidence type="ECO:0000256" key="3">
    <source>
        <dbReference type="ARBA" id="ARBA00022679"/>
    </source>
</evidence>
<dbReference type="SMART" id="SM00823">
    <property type="entry name" value="PKS_PP"/>
    <property type="match status" value="1"/>
</dbReference>
<keyword evidence="6" id="KW-1185">Reference proteome</keyword>
<keyword evidence="2" id="KW-0597">Phosphoprotein</keyword>
<evidence type="ECO:0000259" key="4">
    <source>
        <dbReference type="PROSITE" id="PS50075"/>
    </source>
</evidence>
<dbReference type="Gene3D" id="1.10.1200.10">
    <property type="entry name" value="ACP-like"/>
    <property type="match status" value="1"/>
</dbReference>
<dbReference type="InterPro" id="IPR013968">
    <property type="entry name" value="PKS_KR"/>
</dbReference>
<dbReference type="InterPro" id="IPR020806">
    <property type="entry name" value="PKS_PP-bd"/>
</dbReference>
<evidence type="ECO:0000256" key="2">
    <source>
        <dbReference type="ARBA" id="ARBA00022553"/>
    </source>
</evidence>
<dbReference type="Pfam" id="PF08659">
    <property type="entry name" value="KR"/>
    <property type="match status" value="1"/>
</dbReference>
<name>A0ABT1JFQ9_ACTCY</name>
<keyword evidence="1" id="KW-0596">Phosphopantetheine</keyword>
<organism evidence="5 6">
    <name type="scientific">Actinoalloteichus caeruleus DSM 43889</name>
    <dbReference type="NCBI Taxonomy" id="1120930"/>
    <lineage>
        <taxon>Bacteria</taxon>
        <taxon>Bacillati</taxon>
        <taxon>Actinomycetota</taxon>
        <taxon>Actinomycetes</taxon>
        <taxon>Pseudonocardiales</taxon>
        <taxon>Pseudonocardiaceae</taxon>
        <taxon>Actinoalloteichus</taxon>
        <taxon>Actinoalloteichus cyanogriseus</taxon>
    </lineage>
</organism>
<dbReference type="InterPro" id="IPR057326">
    <property type="entry name" value="KR_dom"/>
</dbReference>
<gene>
    <name evidence="5" type="ORF">G443_000881</name>
</gene>
<dbReference type="InterPro" id="IPR006162">
    <property type="entry name" value="Ppantetheine_attach_site"/>
</dbReference>
<protein>
    <submittedName>
        <fullName evidence="5">Short-chain dehydrogenase</fullName>
    </submittedName>
</protein>
<dbReference type="InterPro" id="IPR036291">
    <property type="entry name" value="NAD(P)-bd_dom_sf"/>
</dbReference>
<sequence length="423" mass="44522">MLITGGTGALGAHVARWLVDRGAEHLVLTSRSGPRAPGASDLRAELTASGARVDILACDLGDRDQVAEVVAGLRAQGDPVRAVVHAAGVNLAGAITDLDRTALDRALSGKVAGALHLDELLDDDLDAFVLFSSIAGIWGSARQGAYAAANAALDALARRRRALGRRATAIAWGWWAGENMASGGGDQLTSLGLTPMPPGDALAALGGALDHDEDELVVVDVDWRRFVPAFTTFRPSPLLADLTEAPAADATDSPRSEEESRTLRTRLAELSGLERDQLLLDLVRERAALVLGLDDLSSVRPDRAFRDLGFDSLTAVELRDRVTTATGLRLPAALVFDHPTPAELAAHLRDRLLPPVSPADEAALRATLATVPLDRLRAAGVLEALLEITTSAPPTEPAGRDDENTIDDMDAESLIHLALGENG</sequence>
<dbReference type="Pfam" id="PF00550">
    <property type="entry name" value="PP-binding"/>
    <property type="match status" value="1"/>
</dbReference>
<evidence type="ECO:0000256" key="1">
    <source>
        <dbReference type="ARBA" id="ARBA00022450"/>
    </source>
</evidence>
<dbReference type="InterPro" id="IPR036736">
    <property type="entry name" value="ACP-like_sf"/>
</dbReference>
<dbReference type="InterPro" id="IPR050091">
    <property type="entry name" value="PKS_NRPS_Biosynth_Enz"/>
</dbReference>
<dbReference type="SUPFAM" id="SSF51735">
    <property type="entry name" value="NAD(P)-binding Rossmann-fold domains"/>
    <property type="match status" value="1"/>
</dbReference>
<accession>A0ABT1JFQ9</accession>
<dbReference type="PROSITE" id="PS00012">
    <property type="entry name" value="PHOSPHOPANTETHEINE"/>
    <property type="match status" value="1"/>
</dbReference>
<keyword evidence="3" id="KW-0808">Transferase</keyword>
<dbReference type="PROSITE" id="PS50075">
    <property type="entry name" value="CARRIER"/>
    <property type="match status" value="1"/>
</dbReference>
<feature type="domain" description="Carrier" evidence="4">
    <location>
        <begin position="277"/>
        <end position="352"/>
    </location>
</feature>
<reference evidence="5 6" key="1">
    <citation type="submission" date="2022-06" db="EMBL/GenBank/DDBJ databases">
        <title>Genomic Encyclopedia of Type Strains, Phase I: the one thousand microbial genomes (KMG-I) project.</title>
        <authorList>
            <person name="Kyrpides N."/>
        </authorList>
    </citation>
    <scope>NUCLEOTIDE SEQUENCE [LARGE SCALE GENOMIC DNA]</scope>
    <source>
        <strain evidence="5 6">DSM 43889</strain>
    </source>
</reference>
<dbReference type="PANTHER" id="PTHR43775:SF51">
    <property type="entry name" value="INACTIVE PHENOLPHTHIOCEROL SYNTHESIS POLYKETIDE SYNTHASE TYPE I PKS1-RELATED"/>
    <property type="match status" value="1"/>
</dbReference>
<comment type="caution">
    <text evidence="5">The sequence shown here is derived from an EMBL/GenBank/DDBJ whole genome shotgun (WGS) entry which is preliminary data.</text>
</comment>
<dbReference type="Gene3D" id="3.40.50.720">
    <property type="entry name" value="NAD(P)-binding Rossmann-like Domain"/>
    <property type="match status" value="1"/>
</dbReference>
<dbReference type="PANTHER" id="PTHR43775">
    <property type="entry name" value="FATTY ACID SYNTHASE"/>
    <property type="match status" value="1"/>
</dbReference>
<dbReference type="SUPFAM" id="SSF47336">
    <property type="entry name" value="ACP-like"/>
    <property type="match status" value="1"/>
</dbReference>
<proteinExistence type="predicted"/>